<name>A0ABT4EF02_PAEAL</name>
<accession>A0ABT4EF02</accession>
<comment type="caution">
    <text evidence="2">The sequence shown here is derived from an EMBL/GenBank/DDBJ whole genome shotgun (WGS) entry which is preliminary data.</text>
</comment>
<gene>
    <name evidence="2" type="ORF">M5X04_23690</name>
</gene>
<sequence>MKKTLATTALGAVLTLTSLGSAFAAEVPAQSIGNGQLTAAVKVTAASNLDEATQNKVKAIFDQVKTGTLTKEQAKPQLQELGVDVDFDFNAAHDGILFKGKVTSVSFDDATKEKVKTILDQAQAGSLTKEQVKAQLQELGIDMDVNFSKTARGVMVKMDAAKLDNLDEAAKEKVKAILEQMRTGALTKEQAKSQLQELGIDMDVDFSPAHNMNKETKVVRFDDANQQKVKALFDQSKAGTITKEQMKKQLDEVLGVQTLDFHVEK</sequence>
<dbReference type="Proteomes" id="UP001527090">
    <property type="component" value="Unassembled WGS sequence"/>
</dbReference>
<proteinExistence type="predicted"/>
<evidence type="ECO:0000313" key="2">
    <source>
        <dbReference type="EMBL" id="MCY9532314.1"/>
    </source>
</evidence>
<protein>
    <submittedName>
        <fullName evidence="2">Uncharacterized protein</fullName>
    </submittedName>
</protein>
<keyword evidence="1" id="KW-0732">Signal</keyword>
<feature type="chain" id="PRO_5047215908" evidence="1">
    <location>
        <begin position="25"/>
        <end position="265"/>
    </location>
</feature>
<keyword evidence="3" id="KW-1185">Reference proteome</keyword>
<feature type="signal peptide" evidence="1">
    <location>
        <begin position="1"/>
        <end position="24"/>
    </location>
</feature>
<dbReference type="EMBL" id="JAMDLY010000019">
    <property type="protein sequence ID" value="MCY9532314.1"/>
    <property type="molecule type" value="Genomic_DNA"/>
</dbReference>
<reference evidence="2 3" key="1">
    <citation type="submission" date="2022-05" db="EMBL/GenBank/DDBJ databases">
        <title>Genome Sequencing of Bee-Associated Microbes.</title>
        <authorList>
            <person name="Dunlap C."/>
        </authorList>
    </citation>
    <scope>NUCLEOTIDE SEQUENCE [LARGE SCALE GENOMIC DNA]</scope>
    <source>
        <strain evidence="2 3">NRRL NRS-750</strain>
    </source>
</reference>
<evidence type="ECO:0000256" key="1">
    <source>
        <dbReference type="SAM" id="SignalP"/>
    </source>
</evidence>
<evidence type="ECO:0000313" key="3">
    <source>
        <dbReference type="Proteomes" id="UP001527090"/>
    </source>
</evidence>
<organism evidence="2 3">
    <name type="scientific">Paenibacillus alvei</name>
    <name type="common">Bacillus alvei</name>
    <dbReference type="NCBI Taxonomy" id="44250"/>
    <lineage>
        <taxon>Bacteria</taxon>
        <taxon>Bacillati</taxon>
        <taxon>Bacillota</taxon>
        <taxon>Bacilli</taxon>
        <taxon>Bacillales</taxon>
        <taxon>Paenibacillaceae</taxon>
        <taxon>Paenibacillus</taxon>
    </lineage>
</organism>
<dbReference type="RefSeq" id="WP_268632810.1">
    <property type="nucleotide sequence ID" value="NZ_JAMDLY010000019.1"/>
</dbReference>